<evidence type="ECO:0000256" key="2">
    <source>
        <dbReference type="ARBA" id="ARBA00022692"/>
    </source>
</evidence>
<evidence type="ECO:0000313" key="6">
    <source>
        <dbReference type="EMBL" id="MBC3811304.1"/>
    </source>
</evidence>
<dbReference type="Proteomes" id="UP000637632">
    <property type="component" value="Unassembled WGS sequence"/>
</dbReference>
<evidence type="ECO:0000256" key="3">
    <source>
        <dbReference type="ARBA" id="ARBA00022989"/>
    </source>
</evidence>
<keyword evidence="3 5" id="KW-1133">Transmembrane helix</keyword>
<evidence type="ECO:0000256" key="4">
    <source>
        <dbReference type="ARBA" id="ARBA00023136"/>
    </source>
</evidence>
<gene>
    <name evidence="6" type="ORF">H8K26_07600</name>
</gene>
<sequence>MTAEISIFGLYVPVLLLLAIVAFLCTMLAGRFLMRTGLYRFLWHPALFELALFFIFLGSFSLVLTNSGY</sequence>
<keyword evidence="2 5" id="KW-0812">Transmembrane</keyword>
<feature type="transmembrane region" description="Helical" evidence="5">
    <location>
        <begin position="6"/>
        <end position="29"/>
    </location>
</feature>
<dbReference type="RefSeq" id="WP_190478496.1">
    <property type="nucleotide sequence ID" value="NZ_JACOFT010000002.1"/>
</dbReference>
<proteinExistence type="predicted"/>
<feature type="transmembrane region" description="Helical" evidence="5">
    <location>
        <begin position="41"/>
        <end position="64"/>
    </location>
</feature>
<reference evidence="6 7" key="1">
    <citation type="submission" date="2020-08" db="EMBL/GenBank/DDBJ databases">
        <title>Novel species isolated from subtropical streams in China.</title>
        <authorList>
            <person name="Lu H."/>
        </authorList>
    </citation>
    <scope>NUCLEOTIDE SEQUENCE [LARGE SCALE GENOMIC DNA]</scope>
    <source>
        <strain evidence="6 7">CCTCC AB 2015119</strain>
    </source>
</reference>
<evidence type="ECO:0000256" key="5">
    <source>
        <dbReference type="SAM" id="Phobius"/>
    </source>
</evidence>
<keyword evidence="4 5" id="KW-0472">Membrane</keyword>
<evidence type="ECO:0000256" key="1">
    <source>
        <dbReference type="ARBA" id="ARBA00022475"/>
    </source>
</evidence>
<protein>
    <submittedName>
        <fullName evidence="6">DUF1656 domain-containing protein</fullName>
    </submittedName>
</protein>
<name>A0ABR6XG83_9BURK</name>
<keyword evidence="1" id="KW-1003">Cell membrane</keyword>
<comment type="caution">
    <text evidence="6">The sequence shown here is derived from an EMBL/GenBank/DDBJ whole genome shotgun (WGS) entry which is preliminary data.</text>
</comment>
<accession>A0ABR6XG83</accession>
<dbReference type="Pfam" id="PF07869">
    <property type="entry name" value="DUF1656"/>
    <property type="match status" value="1"/>
</dbReference>
<evidence type="ECO:0000313" key="7">
    <source>
        <dbReference type="Proteomes" id="UP000637632"/>
    </source>
</evidence>
<organism evidence="6 7">
    <name type="scientific">Undibacterium aquatile</name>
    <dbReference type="NCBI Taxonomy" id="1537398"/>
    <lineage>
        <taxon>Bacteria</taxon>
        <taxon>Pseudomonadati</taxon>
        <taxon>Pseudomonadota</taxon>
        <taxon>Betaproteobacteria</taxon>
        <taxon>Burkholderiales</taxon>
        <taxon>Oxalobacteraceae</taxon>
        <taxon>Undibacterium</taxon>
    </lineage>
</organism>
<dbReference type="InterPro" id="IPR012451">
    <property type="entry name" value="DUF1656"/>
</dbReference>
<dbReference type="EMBL" id="JACOFT010000002">
    <property type="protein sequence ID" value="MBC3811304.1"/>
    <property type="molecule type" value="Genomic_DNA"/>
</dbReference>
<keyword evidence="7" id="KW-1185">Reference proteome</keyword>